<gene>
    <name evidence="1" type="ORF">Rsub_13254</name>
</gene>
<comment type="caution">
    <text evidence="1">The sequence shown here is derived from an EMBL/GenBank/DDBJ whole genome shotgun (WGS) entry which is preliminary data.</text>
</comment>
<accession>A0A2V0PLB3</accession>
<name>A0A2V0PLB3_9CHLO</name>
<dbReference type="InParanoid" id="A0A2V0PLB3"/>
<proteinExistence type="predicted"/>
<reference evidence="1 2" key="1">
    <citation type="journal article" date="2018" name="Sci. Rep.">
        <title>Raphidocelis subcapitata (=Pseudokirchneriella subcapitata) provides an insight into genome evolution and environmental adaptations in the Sphaeropleales.</title>
        <authorList>
            <person name="Suzuki S."/>
            <person name="Yamaguchi H."/>
            <person name="Nakajima N."/>
            <person name="Kawachi M."/>
        </authorList>
    </citation>
    <scope>NUCLEOTIDE SEQUENCE [LARGE SCALE GENOMIC DNA]</scope>
    <source>
        <strain evidence="1 2">NIES-35</strain>
    </source>
</reference>
<dbReference type="EMBL" id="BDRX01000258">
    <property type="protein sequence ID" value="GBG00599.1"/>
    <property type="molecule type" value="Genomic_DNA"/>
</dbReference>
<evidence type="ECO:0000313" key="1">
    <source>
        <dbReference type="EMBL" id="GBG00599.1"/>
    </source>
</evidence>
<dbReference type="OrthoDB" id="565013at2759"/>
<organism evidence="1 2">
    <name type="scientific">Raphidocelis subcapitata</name>
    <dbReference type="NCBI Taxonomy" id="307507"/>
    <lineage>
        <taxon>Eukaryota</taxon>
        <taxon>Viridiplantae</taxon>
        <taxon>Chlorophyta</taxon>
        <taxon>core chlorophytes</taxon>
        <taxon>Chlorophyceae</taxon>
        <taxon>CS clade</taxon>
        <taxon>Sphaeropleales</taxon>
        <taxon>Selenastraceae</taxon>
        <taxon>Raphidocelis</taxon>
    </lineage>
</organism>
<dbReference type="Proteomes" id="UP000247498">
    <property type="component" value="Unassembled WGS sequence"/>
</dbReference>
<evidence type="ECO:0000313" key="2">
    <source>
        <dbReference type="Proteomes" id="UP000247498"/>
    </source>
</evidence>
<sequence>MPTTDLLRTWGLRHNPFVDRTAENTNHDVTSLYVHSDLRGFRPNDTTYVFFGRRGSGKTTIRLQMEEAYKQYNQQALQEGRSRGHFVVDIARPGHMTACLSTFQEAIGATPDNWDAAFQENWTSTDLADCILCYTATQLVAMATAGGPDAKAMLEALRADPRLAHQFLLLAHLYARADGWALAWLRATLLRPRFTAAQVTVAVAGGLTVVAAGAVAARDPAVADTLAAPLEAAWDYAEAAVPPLRSHPKLVLASLGSLALGGAWLYRRYASSSSLGRAAELQAAIRVNRPQPPEAVASLLDSLFARQDSAAVIATLHIGRSVHQKLELLQRLVVGLGWESLTVFGDCFDE</sequence>
<dbReference type="AlphaFoldDB" id="A0A2V0PLB3"/>
<keyword evidence="2" id="KW-1185">Reference proteome</keyword>
<protein>
    <submittedName>
        <fullName evidence="1">Uncharacterized protein</fullName>
    </submittedName>
</protein>
<feature type="non-terminal residue" evidence="1">
    <location>
        <position position="350"/>
    </location>
</feature>